<dbReference type="EMBL" id="BTSX01000129">
    <property type="protein sequence ID" value="GMT08591.1"/>
    <property type="molecule type" value="Genomic_DNA"/>
</dbReference>
<dbReference type="Proteomes" id="UP001432027">
    <property type="component" value="Unassembled WGS sequence"/>
</dbReference>
<evidence type="ECO:0000313" key="4">
    <source>
        <dbReference type="Proteomes" id="UP001432027"/>
    </source>
</evidence>
<gene>
    <name evidence="3" type="ORF">PENTCL1PPCAC_30765</name>
    <name evidence="2" type="ORF">PENTCL1PPCAC_6131</name>
</gene>
<evidence type="ECO:0000256" key="1">
    <source>
        <dbReference type="SAM" id="MobiDB-lite"/>
    </source>
</evidence>
<evidence type="ECO:0000313" key="3">
    <source>
        <dbReference type="EMBL" id="GMT08591.1"/>
    </source>
</evidence>
<reference evidence="2" key="1">
    <citation type="submission" date="2023-10" db="EMBL/GenBank/DDBJ databases">
        <title>Genome assembly of Pristionchus species.</title>
        <authorList>
            <person name="Yoshida K."/>
            <person name="Sommer R.J."/>
        </authorList>
    </citation>
    <scope>NUCLEOTIDE SEQUENCE</scope>
    <source>
        <strain evidence="2">RS0144</strain>
    </source>
</reference>
<sequence>MTSSIDWRRGTVQSPGLKSPVGSAAMDETKIYINTNKINDKNECGAVSSFCLQSIIEWEWLCCIGIRIPGPVPSACHKG</sequence>
<feature type="compositionally biased region" description="Polar residues" evidence="1">
    <location>
        <begin position="1"/>
        <end position="16"/>
    </location>
</feature>
<proteinExistence type="predicted"/>
<organism evidence="2 4">
    <name type="scientific">Pristionchus entomophagus</name>
    <dbReference type="NCBI Taxonomy" id="358040"/>
    <lineage>
        <taxon>Eukaryota</taxon>
        <taxon>Metazoa</taxon>
        <taxon>Ecdysozoa</taxon>
        <taxon>Nematoda</taxon>
        <taxon>Chromadorea</taxon>
        <taxon>Rhabditida</taxon>
        <taxon>Rhabditina</taxon>
        <taxon>Diplogasteromorpha</taxon>
        <taxon>Diplogasteroidea</taxon>
        <taxon>Neodiplogasteridae</taxon>
        <taxon>Pristionchus</taxon>
    </lineage>
</organism>
<protein>
    <submittedName>
        <fullName evidence="2">Uncharacterized protein</fullName>
    </submittedName>
</protein>
<evidence type="ECO:0000313" key="2">
    <source>
        <dbReference type="EMBL" id="GMS83956.1"/>
    </source>
</evidence>
<name>A0AAV5SL33_9BILA</name>
<dbReference type="EMBL" id="BTSX01000002">
    <property type="protein sequence ID" value="GMS83956.1"/>
    <property type="molecule type" value="Genomic_DNA"/>
</dbReference>
<accession>A0AAV5SL33</accession>
<dbReference type="AlphaFoldDB" id="A0AAV5SL33"/>
<keyword evidence="4" id="KW-1185">Reference proteome</keyword>
<feature type="region of interest" description="Disordered" evidence="1">
    <location>
        <begin position="1"/>
        <end position="21"/>
    </location>
</feature>
<comment type="caution">
    <text evidence="2">The sequence shown here is derived from an EMBL/GenBank/DDBJ whole genome shotgun (WGS) entry which is preliminary data.</text>
</comment>